<evidence type="ECO:0000256" key="4">
    <source>
        <dbReference type="ARBA" id="ARBA00023015"/>
    </source>
</evidence>
<dbReference type="InParanoid" id="A0A2T3ABX0"/>
<dbReference type="STRING" id="2025994.A0A2T3ABX0"/>
<accession>A0A2T3ABX0</accession>
<dbReference type="GO" id="GO:0006355">
    <property type="term" value="P:regulation of DNA-templated transcription"/>
    <property type="evidence" value="ECO:0007669"/>
    <property type="project" value="InterPro"/>
</dbReference>
<reference evidence="9 10" key="1">
    <citation type="journal article" date="2018" name="Mycol. Prog.">
        <title>Coniella lustricola, a new species from submerged detritus.</title>
        <authorList>
            <person name="Raudabaugh D.B."/>
            <person name="Iturriaga T."/>
            <person name="Carver A."/>
            <person name="Mondo S."/>
            <person name="Pangilinan J."/>
            <person name="Lipzen A."/>
            <person name="He G."/>
            <person name="Amirebrahimi M."/>
            <person name="Grigoriev I.V."/>
            <person name="Miller A.N."/>
        </authorList>
    </citation>
    <scope>NUCLEOTIDE SEQUENCE [LARGE SCALE GENOMIC DNA]</scope>
    <source>
        <strain evidence="9 10">B22-T-1</strain>
    </source>
</reference>
<dbReference type="PANTHER" id="PTHR47172">
    <property type="entry name" value="OS01G0976800 PROTEIN"/>
    <property type="match status" value="1"/>
</dbReference>
<feature type="compositionally biased region" description="Basic residues" evidence="7">
    <location>
        <begin position="44"/>
        <end position="54"/>
    </location>
</feature>
<keyword evidence="2 6" id="KW-0863">Zinc-finger</keyword>
<proteinExistence type="predicted"/>
<dbReference type="Proteomes" id="UP000241462">
    <property type="component" value="Unassembled WGS sequence"/>
</dbReference>
<dbReference type="AlphaFoldDB" id="A0A2T3ABX0"/>
<feature type="region of interest" description="Disordered" evidence="7">
    <location>
        <begin position="44"/>
        <end position="104"/>
    </location>
</feature>
<dbReference type="SMART" id="SM00401">
    <property type="entry name" value="ZnF_GATA"/>
    <property type="match status" value="1"/>
</dbReference>
<dbReference type="OrthoDB" id="2162994at2759"/>
<dbReference type="CDD" id="cd00202">
    <property type="entry name" value="ZnF_GATA"/>
    <property type="match status" value="1"/>
</dbReference>
<protein>
    <recommendedName>
        <fullName evidence="8">GATA-type domain-containing protein</fullName>
    </recommendedName>
</protein>
<dbReference type="InterPro" id="IPR013088">
    <property type="entry name" value="Znf_NHR/GATA"/>
</dbReference>
<evidence type="ECO:0000256" key="1">
    <source>
        <dbReference type="ARBA" id="ARBA00022723"/>
    </source>
</evidence>
<dbReference type="SUPFAM" id="SSF57716">
    <property type="entry name" value="Glucocorticoid receptor-like (DNA-binding domain)"/>
    <property type="match status" value="1"/>
</dbReference>
<dbReference type="Pfam" id="PF00320">
    <property type="entry name" value="GATA"/>
    <property type="match status" value="1"/>
</dbReference>
<dbReference type="PROSITE" id="PS50114">
    <property type="entry name" value="GATA_ZN_FINGER_2"/>
    <property type="match status" value="1"/>
</dbReference>
<dbReference type="GO" id="GO:0043565">
    <property type="term" value="F:sequence-specific DNA binding"/>
    <property type="evidence" value="ECO:0007669"/>
    <property type="project" value="InterPro"/>
</dbReference>
<evidence type="ECO:0000256" key="7">
    <source>
        <dbReference type="SAM" id="MobiDB-lite"/>
    </source>
</evidence>
<feature type="compositionally biased region" description="Basic and acidic residues" evidence="7">
    <location>
        <begin position="55"/>
        <end position="68"/>
    </location>
</feature>
<organism evidence="9 10">
    <name type="scientific">Coniella lustricola</name>
    <dbReference type="NCBI Taxonomy" id="2025994"/>
    <lineage>
        <taxon>Eukaryota</taxon>
        <taxon>Fungi</taxon>
        <taxon>Dikarya</taxon>
        <taxon>Ascomycota</taxon>
        <taxon>Pezizomycotina</taxon>
        <taxon>Sordariomycetes</taxon>
        <taxon>Sordariomycetidae</taxon>
        <taxon>Diaporthales</taxon>
        <taxon>Schizoparmaceae</taxon>
        <taxon>Coniella</taxon>
    </lineage>
</organism>
<evidence type="ECO:0000259" key="8">
    <source>
        <dbReference type="PROSITE" id="PS50114"/>
    </source>
</evidence>
<evidence type="ECO:0000313" key="10">
    <source>
        <dbReference type="Proteomes" id="UP000241462"/>
    </source>
</evidence>
<evidence type="ECO:0000313" key="9">
    <source>
        <dbReference type="EMBL" id="PSR90709.1"/>
    </source>
</evidence>
<evidence type="ECO:0000256" key="2">
    <source>
        <dbReference type="ARBA" id="ARBA00022771"/>
    </source>
</evidence>
<evidence type="ECO:0000256" key="6">
    <source>
        <dbReference type="PROSITE-ProRule" id="PRU00094"/>
    </source>
</evidence>
<evidence type="ECO:0000256" key="3">
    <source>
        <dbReference type="ARBA" id="ARBA00022833"/>
    </source>
</evidence>
<gene>
    <name evidence="9" type="ORF">BD289DRAFT_207542</name>
</gene>
<dbReference type="Gene3D" id="3.30.50.10">
    <property type="entry name" value="Erythroid Transcription Factor GATA-1, subunit A"/>
    <property type="match status" value="1"/>
</dbReference>
<name>A0A2T3ABX0_9PEZI</name>
<dbReference type="PANTHER" id="PTHR47172:SF24">
    <property type="entry name" value="GATA ZINC FINGER DOMAIN-CONTAINING PROTEIN 14-RELATED"/>
    <property type="match status" value="1"/>
</dbReference>
<keyword evidence="4" id="KW-0805">Transcription regulation</keyword>
<feature type="domain" description="GATA-type" evidence="8">
    <location>
        <begin position="100"/>
        <end position="133"/>
    </location>
</feature>
<keyword evidence="1" id="KW-0479">Metal-binding</keyword>
<dbReference type="GO" id="GO:0008270">
    <property type="term" value="F:zinc ion binding"/>
    <property type="evidence" value="ECO:0007669"/>
    <property type="project" value="UniProtKB-KW"/>
</dbReference>
<keyword evidence="3" id="KW-0862">Zinc</keyword>
<sequence length="143" mass="16034">MIGSHDISLGHRPIPVMSDSDVLFMTQLSNDIARSVGGISAVRHHGMRTKKRKVGISEEPHFAREYSQQRRSHRRMSRGEAAKEDRGSGSKRTLPSKGDKDKELSCYKCGRTETPEWRKGPEGLLCNVCGLVYAKQRRKLKGG</sequence>
<keyword evidence="5" id="KW-0804">Transcription</keyword>
<dbReference type="InterPro" id="IPR000679">
    <property type="entry name" value="Znf_GATA"/>
</dbReference>
<dbReference type="EMBL" id="KZ678416">
    <property type="protein sequence ID" value="PSR90709.1"/>
    <property type="molecule type" value="Genomic_DNA"/>
</dbReference>
<feature type="compositionally biased region" description="Basic and acidic residues" evidence="7">
    <location>
        <begin position="77"/>
        <end position="88"/>
    </location>
</feature>
<evidence type="ECO:0000256" key="5">
    <source>
        <dbReference type="ARBA" id="ARBA00023163"/>
    </source>
</evidence>
<keyword evidence="10" id="KW-1185">Reference proteome</keyword>